<keyword evidence="2" id="KW-0472">Membrane</keyword>
<comment type="caution">
    <text evidence="4">The sequence shown here is derived from an EMBL/GenBank/DDBJ whole genome shotgun (WGS) entry which is preliminary data.</text>
</comment>
<accession>A0A1V9XN77</accession>
<evidence type="ECO:0000313" key="5">
    <source>
        <dbReference type="Proteomes" id="UP000192247"/>
    </source>
</evidence>
<feature type="domain" description="Thioredoxin" evidence="3">
    <location>
        <begin position="112"/>
        <end position="255"/>
    </location>
</feature>
<dbReference type="PROSITE" id="PS51352">
    <property type="entry name" value="THIOREDOXIN_2"/>
    <property type="match status" value="1"/>
</dbReference>
<dbReference type="GO" id="GO:0015035">
    <property type="term" value="F:protein-disulfide reductase activity"/>
    <property type="evidence" value="ECO:0007669"/>
    <property type="project" value="TreeGrafter"/>
</dbReference>
<evidence type="ECO:0000259" key="3">
    <source>
        <dbReference type="PROSITE" id="PS51352"/>
    </source>
</evidence>
<organism evidence="4 5">
    <name type="scientific">Tropilaelaps mercedesae</name>
    <dbReference type="NCBI Taxonomy" id="418985"/>
    <lineage>
        <taxon>Eukaryota</taxon>
        <taxon>Metazoa</taxon>
        <taxon>Ecdysozoa</taxon>
        <taxon>Arthropoda</taxon>
        <taxon>Chelicerata</taxon>
        <taxon>Arachnida</taxon>
        <taxon>Acari</taxon>
        <taxon>Parasitiformes</taxon>
        <taxon>Mesostigmata</taxon>
        <taxon>Gamasina</taxon>
        <taxon>Dermanyssoidea</taxon>
        <taxon>Laelapidae</taxon>
        <taxon>Tropilaelaps</taxon>
    </lineage>
</organism>
<dbReference type="GO" id="GO:0005737">
    <property type="term" value="C:cytoplasm"/>
    <property type="evidence" value="ECO:0007669"/>
    <property type="project" value="TreeGrafter"/>
</dbReference>
<dbReference type="FunCoup" id="A0A1V9XN77">
    <property type="interactions" value="616"/>
</dbReference>
<dbReference type="PANTHER" id="PTHR45663:SF11">
    <property type="entry name" value="GEO12009P1"/>
    <property type="match status" value="1"/>
</dbReference>
<dbReference type="InterPro" id="IPR036249">
    <property type="entry name" value="Thioredoxin-like_sf"/>
</dbReference>
<dbReference type="Pfam" id="PF00085">
    <property type="entry name" value="Thioredoxin"/>
    <property type="match status" value="1"/>
</dbReference>
<feature type="transmembrane region" description="Helical" evidence="2">
    <location>
        <begin position="16"/>
        <end position="34"/>
    </location>
</feature>
<proteinExistence type="predicted"/>
<dbReference type="GO" id="GO:0016020">
    <property type="term" value="C:membrane"/>
    <property type="evidence" value="ECO:0007669"/>
    <property type="project" value="UniProtKB-SubCell"/>
</dbReference>
<keyword evidence="2" id="KW-1133">Transmembrane helix</keyword>
<dbReference type="CDD" id="cd02962">
    <property type="entry name" value="TMX2"/>
    <property type="match status" value="1"/>
</dbReference>
<dbReference type="EMBL" id="MNPL01007345">
    <property type="protein sequence ID" value="OQR74808.1"/>
    <property type="molecule type" value="Genomic_DNA"/>
</dbReference>
<dbReference type="SUPFAM" id="SSF52833">
    <property type="entry name" value="Thioredoxin-like"/>
    <property type="match status" value="1"/>
</dbReference>
<reference evidence="4 5" key="1">
    <citation type="journal article" date="2017" name="Gigascience">
        <title>Draft genome of the honey bee ectoparasitic mite, Tropilaelaps mercedesae, is shaped by the parasitic life history.</title>
        <authorList>
            <person name="Dong X."/>
            <person name="Armstrong S.D."/>
            <person name="Xia D."/>
            <person name="Makepeace B.L."/>
            <person name="Darby A.C."/>
            <person name="Kadowaki T."/>
        </authorList>
    </citation>
    <scope>NUCLEOTIDE SEQUENCE [LARGE SCALE GENOMIC DNA]</scope>
    <source>
        <strain evidence="4">Wuxi-XJTLU</strain>
    </source>
</reference>
<evidence type="ECO:0000313" key="4">
    <source>
        <dbReference type="EMBL" id="OQR74808.1"/>
    </source>
</evidence>
<comment type="subcellular location">
    <subcellularLocation>
        <location evidence="1">Membrane</location>
        <topology evidence="1">Single-pass type I membrane protein</topology>
    </subcellularLocation>
</comment>
<gene>
    <name evidence="4" type="ORF">BIW11_00891</name>
</gene>
<dbReference type="InParanoid" id="A0A1V9XN77"/>
<protein>
    <submittedName>
        <fullName evidence="4">Thioredoxin-related transmembrane protein 2-like</fullName>
    </submittedName>
</protein>
<dbReference type="OrthoDB" id="20229at2759"/>
<evidence type="ECO:0000256" key="1">
    <source>
        <dbReference type="ARBA" id="ARBA00004479"/>
    </source>
</evidence>
<dbReference type="Gene3D" id="3.40.30.10">
    <property type="entry name" value="Glutaredoxin"/>
    <property type="match status" value="1"/>
</dbReference>
<dbReference type="Proteomes" id="UP000192247">
    <property type="component" value="Unassembled WGS sequence"/>
</dbReference>
<keyword evidence="2 4" id="KW-0812">Transmembrane</keyword>
<dbReference type="STRING" id="418985.A0A1V9XN77"/>
<evidence type="ECO:0000256" key="2">
    <source>
        <dbReference type="SAM" id="Phobius"/>
    </source>
</evidence>
<sequence length="276" mass="32115">MNVIEWGQVRRLLHPHYVATVFLATVFFPLRLVSPVCDVMFPEKGCGLDYRETEILFFLIIIILFRTQKMGCTSLVPYISSASMYAKVAMVLLFFYNDLRYGIIYSVTCVMHLMVLPEPTYTGPDRNVYFTTQTLEEELQRDKRVVWIIEFFALWSPPCINFASDFRYLSGKYTLENLRFGKIDVTRNPEAAEKYHINTSTLSKQLPTIVMFKDGKAVMRRPTVDSKSKLVKFNFTVENVVNDFDLNNLYNELKNEKISKRVSQTAQKSIKEKKVD</sequence>
<keyword evidence="5" id="KW-1185">Reference proteome</keyword>
<dbReference type="InterPro" id="IPR013766">
    <property type="entry name" value="Thioredoxin_domain"/>
</dbReference>
<dbReference type="PANTHER" id="PTHR45663">
    <property type="entry name" value="GEO12009P1"/>
    <property type="match status" value="1"/>
</dbReference>
<dbReference type="AlphaFoldDB" id="A0A1V9XN77"/>
<feature type="transmembrane region" description="Helical" evidence="2">
    <location>
        <begin position="55"/>
        <end position="79"/>
    </location>
</feature>
<dbReference type="InterPro" id="IPR037463">
    <property type="entry name" value="TMX2_thioredoxin_dom"/>
</dbReference>
<name>A0A1V9XN77_9ACAR</name>